<name>A0A1M6VTN1_9FIRM</name>
<dbReference type="Pfam" id="PF05569">
    <property type="entry name" value="Peptidase_M56"/>
    <property type="match status" value="1"/>
</dbReference>
<keyword evidence="2" id="KW-0812">Transmembrane</keyword>
<dbReference type="AlphaFoldDB" id="A0A1M6VTN1"/>
<reference evidence="5 6" key="1">
    <citation type="submission" date="2016-11" db="EMBL/GenBank/DDBJ databases">
        <authorList>
            <person name="Jaros S."/>
            <person name="Januszkiewicz K."/>
            <person name="Wedrychowicz H."/>
        </authorList>
    </citation>
    <scope>NUCLEOTIDE SEQUENCE [LARGE SCALE GENOMIC DNA]</scope>
    <source>
        <strain evidence="5 6">DSM 14214</strain>
    </source>
</reference>
<feature type="domain" description="Cell envelope-related transcriptional attenuator" evidence="3">
    <location>
        <begin position="362"/>
        <end position="502"/>
    </location>
</feature>
<evidence type="ECO:0000259" key="4">
    <source>
        <dbReference type="Pfam" id="PF05569"/>
    </source>
</evidence>
<feature type="transmembrane region" description="Helical" evidence="2">
    <location>
        <begin position="109"/>
        <end position="129"/>
    </location>
</feature>
<feature type="transmembrane region" description="Helical" evidence="2">
    <location>
        <begin position="303"/>
        <end position="321"/>
    </location>
</feature>
<evidence type="ECO:0000256" key="1">
    <source>
        <dbReference type="ARBA" id="ARBA00006068"/>
    </source>
</evidence>
<evidence type="ECO:0000256" key="2">
    <source>
        <dbReference type="SAM" id="Phobius"/>
    </source>
</evidence>
<dbReference type="CDD" id="cd07341">
    <property type="entry name" value="M56_BlaR1_MecR1_like"/>
    <property type="match status" value="1"/>
</dbReference>
<protein>
    <submittedName>
        <fullName evidence="5">Transcriptional attenuator, LytR family</fullName>
    </submittedName>
</protein>
<keyword evidence="6" id="KW-1185">Reference proteome</keyword>
<proteinExistence type="inferred from homology"/>
<keyword evidence="2" id="KW-1133">Transmembrane helix</keyword>
<dbReference type="NCBIfam" id="TIGR00350">
    <property type="entry name" value="lytR_cpsA_psr"/>
    <property type="match status" value="1"/>
</dbReference>
<comment type="similarity">
    <text evidence="1">Belongs to the LytR/CpsA/Psr (LCP) family.</text>
</comment>
<feature type="transmembrane region" description="Helical" evidence="2">
    <location>
        <begin position="36"/>
        <end position="54"/>
    </location>
</feature>
<dbReference type="RefSeq" id="WP_242949252.1">
    <property type="nucleotide sequence ID" value="NZ_FRAH01000049.1"/>
</dbReference>
<dbReference type="PANTHER" id="PTHR33392">
    <property type="entry name" value="POLYISOPRENYL-TEICHOIC ACID--PEPTIDOGLYCAN TEICHOIC ACID TRANSFERASE TAGU"/>
    <property type="match status" value="1"/>
</dbReference>
<evidence type="ECO:0000313" key="5">
    <source>
        <dbReference type="EMBL" id="SHK84810.1"/>
    </source>
</evidence>
<evidence type="ECO:0000259" key="3">
    <source>
        <dbReference type="Pfam" id="PF03816"/>
    </source>
</evidence>
<accession>A0A1M6VTN1</accession>
<dbReference type="EMBL" id="FRAH01000049">
    <property type="protein sequence ID" value="SHK84810.1"/>
    <property type="molecule type" value="Genomic_DNA"/>
</dbReference>
<sequence>MEWFQTFLVLSVAGSLLAGILLALKRWTGKQFSPTWQYVLWVGVLLVMVVPVSVKVPALVQPLQEKQVVQTVPLPAEQTMTEQPAPVDTVEAPAGEILPFTEETALPPVPWWDVLAVLWVLGALGSLGYRLTGYFRFGRYIRRTGKPMELAGVPKRLRVYETSAAVSPMVMGILRPTLILPETALTESRLPYVLCHELVHYRRGDIFWRWLAVLATSIHWFNPVVYVAAAQMQEACEISCDWCVVRSMERAKRDDYMRVILELLAEAMAKKQILTTQMASEKKQLQRRFTMIRNQKPVGMKKLLLSVCVGTAFLGAAWLTGCTLRETYVTKEQKVETAAEIGGLAEEGSLLFVGVDDRGSADAIFTYEMSQEGKATIYSIPRDTFIADGQRISALLAEENGDEKMIQTVSEITARPVKDYVRMDLTAVEAVIDALGGVTFTVSQDMDYDDPYQNLSIHLQAGEQTLSGKDAVGLLRYRKGYPEGDLKRIEVQQAFLLELFRQKCNPAYLKEIPAVMDAIKGHVTTNLIVEDVVKYGEELYHLKQNGMDAVEMYTLQNGDMYYETAQEGGGMSLFAGQSADALTNDDTFAKEQPALVPVGQ</sequence>
<dbReference type="InterPro" id="IPR008756">
    <property type="entry name" value="Peptidase_M56"/>
</dbReference>
<dbReference type="InterPro" id="IPR050922">
    <property type="entry name" value="LytR/CpsA/Psr_CW_biosynth"/>
</dbReference>
<gene>
    <name evidence="5" type="ORF">SAMN02745138_02450</name>
</gene>
<organism evidence="5 6">
    <name type="scientific">Anaerotignum lactatifermentans DSM 14214</name>
    <dbReference type="NCBI Taxonomy" id="1121323"/>
    <lineage>
        <taxon>Bacteria</taxon>
        <taxon>Bacillati</taxon>
        <taxon>Bacillota</taxon>
        <taxon>Clostridia</taxon>
        <taxon>Lachnospirales</taxon>
        <taxon>Anaerotignaceae</taxon>
        <taxon>Anaerotignum</taxon>
    </lineage>
</organism>
<feature type="transmembrane region" description="Helical" evidence="2">
    <location>
        <begin position="6"/>
        <end position="24"/>
    </location>
</feature>
<dbReference type="InterPro" id="IPR004474">
    <property type="entry name" value="LytR_CpsA_psr"/>
</dbReference>
<dbReference type="Pfam" id="PF03816">
    <property type="entry name" value="LytR_cpsA_psr"/>
    <property type="match status" value="1"/>
</dbReference>
<feature type="domain" description="Peptidase M56" evidence="4">
    <location>
        <begin position="7"/>
        <end position="292"/>
    </location>
</feature>
<dbReference type="Gene3D" id="3.40.630.190">
    <property type="entry name" value="LCP protein"/>
    <property type="match status" value="1"/>
</dbReference>
<dbReference type="Proteomes" id="UP000183975">
    <property type="component" value="Unassembled WGS sequence"/>
</dbReference>
<dbReference type="PANTHER" id="PTHR33392:SF6">
    <property type="entry name" value="POLYISOPRENYL-TEICHOIC ACID--PEPTIDOGLYCAN TEICHOIC ACID TRANSFERASE TAGU"/>
    <property type="match status" value="1"/>
</dbReference>
<evidence type="ECO:0000313" key="6">
    <source>
        <dbReference type="Proteomes" id="UP000183975"/>
    </source>
</evidence>
<keyword evidence="2" id="KW-0472">Membrane</keyword>